<keyword evidence="2" id="KW-1185">Reference proteome</keyword>
<dbReference type="Proteomes" id="UP000324222">
    <property type="component" value="Unassembled WGS sequence"/>
</dbReference>
<dbReference type="OrthoDB" id="414546at2759"/>
<name>A0A5B7CZA3_PORTR</name>
<comment type="caution">
    <text evidence="1">The sequence shown here is derived from an EMBL/GenBank/DDBJ whole genome shotgun (WGS) entry which is preliminary data.</text>
</comment>
<sequence length="143" mass="15731">MGDLAVIGQAPVMAGDPVDEVMVNGMASESKENVEGLINGVVELTERVKRRAKRPSKFMTKELSRANSDTQVIAPLRALKNSRKSRNGFGRGLPKKVTARPAAHSSVLSWHSSILARLHYLLISQPIRSSFPFPEYRLSHPSV</sequence>
<dbReference type="EMBL" id="VSRR010000328">
    <property type="protein sequence ID" value="MPC14104.1"/>
    <property type="molecule type" value="Genomic_DNA"/>
</dbReference>
<reference evidence="1 2" key="1">
    <citation type="submission" date="2019-05" db="EMBL/GenBank/DDBJ databases">
        <title>Another draft genome of Portunus trituberculatus and its Hox gene families provides insights of decapod evolution.</title>
        <authorList>
            <person name="Jeong J.-H."/>
            <person name="Song I."/>
            <person name="Kim S."/>
            <person name="Choi T."/>
            <person name="Kim D."/>
            <person name="Ryu S."/>
            <person name="Kim W."/>
        </authorList>
    </citation>
    <scope>NUCLEOTIDE SEQUENCE [LARGE SCALE GENOMIC DNA]</scope>
    <source>
        <tissue evidence="1">Muscle</tissue>
    </source>
</reference>
<gene>
    <name evidence="1" type="ORF">E2C01_006857</name>
</gene>
<protein>
    <submittedName>
        <fullName evidence="1">Uncharacterized protein</fullName>
    </submittedName>
</protein>
<evidence type="ECO:0000313" key="1">
    <source>
        <dbReference type="EMBL" id="MPC14104.1"/>
    </source>
</evidence>
<dbReference type="AlphaFoldDB" id="A0A5B7CZA3"/>
<organism evidence="1 2">
    <name type="scientific">Portunus trituberculatus</name>
    <name type="common">Swimming crab</name>
    <name type="synonym">Neptunus trituberculatus</name>
    <dbReference type="NCBI Taxonomy" id="210409"/>
    <lineage>
        <taxon>Eukaryota</taxon>
        <taxon>Metazoa</taxon>
        <taxon>Ecdysozoa</taxon>
        <taxon>Arthropoda</taxon>
        <taxon>Crustacea</taxon>
        <taxon>Multicrustacea</taxon>
        <taxon>Malacostraca</taxon>
        <taxon>Eumalacostraca</taxon>
        <taxon>Eucarida</taxon>
        <taxon>Decapoda</taxon>
        <taxon>Pleocyemata</taxon>
        <taxon>Brachyura</taxon>
        <taxon>Eubrachyura</taxon>
        <taxon>Portunoidea</taxon>
        <taxon>Portunidae</taxon>
        <taxon>Portuninae</taxon>
        <taxon>Portunus</taxon>
    </lineage>
</organism>
<evidence type="ECO:0000313" key="2">
    <source>
        <dbReference type="Proteomes" id="UP000324222"/>
    </source>
</evidence>
<accession>A0A5B7CZA3</accession>
<proteinExistence type="predicted"/>